<gene>
    <name evidence="1" type="ORF">TNCT_407581</name>
</gene>
<accession>A0A8X6H008</accession>
<organism evidence="1 2">
    <name type="scientific">Trichonephila clavata</name>
    <name type="common">Joro spider</name>
    <name type="synonym">Nephila clavata</name>
    <dbReference type="NCBI Taxonomy" id="2740835"/>
    <lineage>
        <taxon>Eukaryota</taxon>
        <taxon>Metazoa</taxon>
        <taxon>Ecdysozoa</taxon>
        <taxon>Arthropoda</taxon>
        <taxon>Chelicerata</taxon>
        <taxon>Arachnida</taxon>
        <taxon>Araneae</taxon>
        <taxon>Araneomorphae</taxon>
        <taxon>Entelegynae</taxon>
        <taxon>Araneoidea</taxon>
        <taxon>Nephilidae</taxon>
        <taxon>Trichonephila</taxon>
    </lineage>
</organism>
<dbReference type="AlphaFoldDB" id="A0A8X6H008"/>
<protein>
    <recommendedName>
        <fullName evidence="3">DUF4817 domain-containing protein</fullName>
    </recommendedName>
</protein>
<dbReference type="EMBL" id="BMAO01014189">
    <property type="protein sequence ID" value="GFQ93433.1"/>
    <property type="molecule type" value="Genomic_DNA"/>
</dbReference>
<comment type="caution">
    <text evidence="1">The sequence shown here is derived from an EMBL/GenBank/DDBJ whole genome shotgun (WGS) entry which is preliminary data.</text>
</comment>
<dbReference type="Proteomes" id="UP000887116">
    <property type="component" value="Unassembled WGS sequence"/>
</dbReference>
<evidence type="ECO:0000313" key="2">
    <source>
        <dbReference type="Proteomes" id="UP000887116"/>
    </source>
</evidence>
<name>A0A8X6H008_TRICU</name>
<proteinExistence type="predicted"/>
<dbReference type="OrthoDB" id="9971063at2759"/>
<sequence length="96" mass="11353">MNRFTHQELADMYLSYVVAGESGRQARQVYEDGYPDSRIPQQETFARMHRYLCEHGSLSSNMHDTRRRRPTWTFNIKEQLLQSFEGNPNTTRRAIA</sequence>
<keyword evidence="2" id="KW-1185">Reference proteome</keyword>
<evidence type="ECO:0008006" key="3">
    <source>
        <dbReference type="Google" id="ProtNLM"/>
    </source>
</evidence>
<reference evidence="1" key="1">
    <citation type="submission" date="2020-07" db="EMBL/GenBank/DDBJ databases">
        <title>Multicomponent nature underlies the extraordinary mechanical properties of spider dragline silk.</title>
        <authorList>
            <person name="Kono N."/>
            <person name="Nakamura H."/>
            <person name="Mori M."/>
            <person name="Yoshida Y."/>
            <person name="Ohtoshi R."/>
            <person name="Malay A.D."/>
            <person name="Moran D.A.P."/>
            <person name="Tomita M."/>
            <person name="Numata K."/>
            <person name="Arakawa K."/>
        </authorList>
    </citation>
    <scope>NUCLEOTIDE SEQUENCE</scope>
</reference>
<evidence type="ECO:0000313" key="1">
    <source>
        <dbReference type="EMBL" id="GFQ93433.1"/>
    </source>
</evidence>